<feature type="region of interest" description="Disordered" evidence="1">
    <location>
        <begin position="57"/>
        <end position="79"/>
    </location>
</feature>
<accession>A0ABR1G7I7</accession>
<dbReference type="EMBL" id="JBBJCI010000082">
    <property type="protein sequence ID" value="KAK7249145.1"/>
    <property type="molecule type" value="Genomic_DNA"/>
</dbReference>
<evidence type="ECO:0000313" key="3">
    <source>
        <dbReference type="Proteomes" id="UP001363151"/>
    </source>
</evidence>
<proteinExistence type="predicted"/>
<sequence>MDGAVAYAAVEHVAWEARIGWGESSDEGSEGEPERAYRASAPGNAYLDAGDWAGAVRWGGDGESDDERGGRRAAGAGAGRRAAGARRAARYAALQEPIAAFHAALGVARRAVPRGRAREIAVPLDEIQRALFCNTHVPAALLKRAVADVAEKVAVDADDVATRFAPEDVCAYESANAAAGPGGRWASAPEKLRAGPAARPSPCARSAAAAPPRGSARATSARARGRGRGARRQRGRADGGATTPRRARAADRRAKTLERRLGAARRVHEEIGLAPAHLTSGFVDARIRWANFAILRLGGLGRPVGVGAGFSFARASLAQFRSAASRTAPAAPRSPRRSPRAAARTRRRSRSSPARAARALKRTLADMARGDDDEADDGRLLVGDREFRKRGKRGPYRNSTRYDDAEKEKARARASRGAGAAAPRASTTNDLLDDLAGGDGGDGRKAATARDDAKELEALRRDLKDQEERKRDAAARDALRGESGEPEAIRRPPPVWKSTTAAPRASPRPPPKPGSPRTGDGDLPNLDFLGGLDYLDGEQPLLPSEDLELRSEDLELARGARRPRRVQPAAGRAEPRGGKKKTVITFSAQALADAEKDGGPAPKAKKGSVKLNISSLMAKHDEHKAEQRRAKEQRMKDDAASYHRRPAPSRRTAPRQGGARRTSPTRLAALLATRC</sequence>
<comment type="caution">
    <text evidence="2">The sequence shown here is derived from an EMBL/GenBank/DDBJ whole genome shotgun (WGS) entry which is preliminary data.</text>
</comment>
<feature type="compositionally biased region" description="Basic residues" evidence="1">
    <location>
        <begin position="223"/>
        <end position="234"/>
    </location>
</feature>
<evidence type="ECO:0000313" key="2">
    <source>
        <dbReference type="EMBL" id="KAK7249145.1"/>
    </source>
</evidence>
<feature type="region of interest" description="Disordered" evidence="1">
    <location>
        <begin position="390"/>
        <end position="582"/>
    </location>
</feature>
<feature type="compositionally biased region" description="Basic and acidic residues" evidence="1">
    <location>
        <begin position="547"/>
        <end position="558"/>
    </location>
</feature>
<gene>
    <name evidence="2" type="ORF">SO694_00045289</name>
</gene>
<keyword evidence="3" id="KW-1185">Reference proteome</keyword>
<feature type="compositionally biased region" description="Basic and acidic residues" evidence="1">
    <location>
        <begin position="400"/>
        <end position="411"/>
    </location>
</feature>
<name>A0ABR1G7I7_AURAN</name>
<feature type="compositionally biased region" description="Low complexity" evidence="1">
    <location>
        <begin position="415"/>
        <end position="426"/>
    </location>
</feature>
<feature type="compositionally biased region" description="Low complexity" evidence="1">
    <location>
        <begin position="324"/>
        <end position="333"/>
    </location>
</feature>
<organism evidence="2 3">
    <name type="scientific">Aureococcus anophagefferens</name>
    <name type="common">Harmful bloom alga</name>
    <dbReference type="NCBI Taxonomy" id="44056"/>
    <lineage>
        <taxon>Eukaryota</taxon>
        <taxon>Sar</taxon>
        <taxon>Stramenopiles</taxon>
        <taxon>Ochrophyta</taxon>
        <taxon>Pelagophyceae</taxon>
        <taxon>Pelagomonadales</taxon>
        <taxon>Pelagomonadaceae</taxon>
        <taxon>Aureococcus</taxon>
    </lineage>
</organism>
<feature type="compositionally biased region" description="Low complexity" evidence="1">
    <location>
        <begin position="194"/>
        <end position="222"/>
    </location>
</feature>
<evidence type="ECO:0000256" key="1">
    <source>
        <dbReference type="SAM" id="MobiDB-lite"/>
    </source>
</evidence>
<feature type="region of interest" description="Disordered" evidence="1">
    <location>
        <begin position="615"/>
        <end position="665"/>
    </location>
</feature>
<feature type="compositionally biased region" description="Basic residues" evidence="1">
    <location>
        <begin position="334"/>
        <end position="350"/>
    </location>
</feature>
<feature type="region of interest" description="Disordered" evidence="1">
    <location>
        <begin position="177"/>
        <end position="254"/>
    </location>
</feature>
<feature type="region of interest" description="Disordered" evidence="1">
    <location>
        <begin position="324"/>
        <end position="378"/>
    </location>
</feature>
<reference evidence="2 3" key="1">
    <citation type="submission" date="2024-03" db="EMBL/GenBank/DDBJ databases">
        <title>Aureococcus anophagefferens CCMP1851 and Kratosvirus quantuckense: Draft genome of a second virus-susceptible host strain in the model system.</title>
        <authorList>
            <person name="Chase E."/>
            <person name="Truchon A.R."/>
            <person name="Schepens W."/>
            <person name="Wilhelm S.W."/>
        </authorList>
    </citation>
    <scope>NUCLEOTIDE SEQUENCE [LARGE SCALE GENOMIC DNA]</scope>
    <source>
        <strain evidence="2 3">CCMP1851</strain>
    </source>
</reference>
<feature type="compositionally biased region" description="Basic and acidic residues" evidence="1">
    <location>
        <begin position="618"/>
        <end position="641"/>
    </location>
</feature>
<protein>
    <submittedName>
        <fullName evidence="2">Transcription initiation factor TFIID</fullName>
    </submittedName>
</protein>
<feature type="compositionally biased region" description="Basic and acidic residues" evidence="1">
    <location>
        <begin position="441"/>
        <end position="490"/>
    </location>
</feature>
<dbReference type="Proteomes" id="UP001363151">
    <property type="component" value="Unassembled WGS sequence"/>
</dbReference>